<protein>
    <submittedName>
        <fullName evidence="3">YbhB/YbcL family Raf kinase inhibitor-like protein</fullName>
    </submittedName>
</protein>
<keyword evidence="3" id="KW-0649">Protein kinase inhibitor</keyword>
<organism evidence="3 4">
    <name type="scientific">Saccharopolyspora rosea</name>
    <dbReference type="NCBI Taxonomy" id="524884"/>
    <lineage>
        <taxon>Bacteria</taxon>
        <taxon>Bacillati</taxon>
        <taxon>Actinomycetota</taxon>
        <taxon>Actinomycetes</taxon>
        <taxon>Pseudonocardiales</taxon>
        <taxon>Pseudonocardiaceae</taxon>
        <taxon>Saccharopolyspora</taxon>
    </lineage>
</organism>
<feature type="region of interest" description="Disordered" evidence="2">
    <location>
        <begin position="1"/>
        <end position="104"/>
    </location>
</feature>
<dbReference type="InterPro" id="IPR036610">
    <property type="entry name" value="PEBP-like_sf"/>
</dbReference>
<dbReference type="GO" id="GO:0004860">
    <property type="term" value="F:protein kinase inhibitor activity"/>
    <property type="evidence" value="ECO:0007669"/>
    <property type="project" value="UniProtKB-KW"/>
</dbReference>
<reference evidence="4" key="1">
    <citation type="journal article" date="2019" name="Int. J. Syst. Evol. Microbiol.">
        <title>The Global Catalogue of Microorganisms (GCM) 10K type strain sequencing project: providing services to taxonomists for standard genome sequencing and annotation.</title>
        <authorList>
            <consortium name="The Broad Institute Genomics Platform"/>
            <consortium name="The Broad Institute Genome Sequencing Center for Infectious Disease"/>
            <person name="Wu L."/>
            <person name="Ma J."/>
        </authorList>
    </citation>
    <scope>NUCLEOTIDE SEQUENCE [LARGE SCALE GENOMIC DNA]</scope>
    <source>
        <strain evidence="4">CCUG 56401</strain>
    </source>
</reference>
<dbReference type="InterPro" id="IPR008914">
    <property type="entry name" value="PEBP"/>
</dbReference>
<dbReference type="RefSeq" id="WP_263247637.1">
    <property type="nucleotide sequence ID" value="NZ_BAABLT010000023.1"/>
</dbReference>
<comment type="similarity">
    <text evidence="1">Belongs to the UPF0098 family.</text>
</comment>
<dbReference type="NCBIfam" id="TIGR00481">
    <property type="entry name" value="YbhB/YbcL family Raf kinase inhibitor-like protein"/>
    <property type="match status" value="1"/>
</dbReference>
<gene>
    <name evidence="3" type="ORF">ACFQ16_28560</name>
</gene>
<dbReference type="Pfam" id="PF01161">
    <property type="entry name" value="PBP"/>
    <property type="match status" value="1"/>
</dbReference>
<evidence type="ECO:0000256" key="2">
    <source>
        <dbReference type="SAM" id="MobiDB-lite"/>
    </source>
</evidence>
<evidence type="ECO:0000313" key="4">
    <source>
        <dbReference type="Proteomes" id="UP001597018"/>
    </source>
</evidence>
<evidence type="ECO:0000256" key="1">
    <source>
        <dbReference type="ARBA" id="ARBA00007120"/>
    </source>
</evidence>
<feature type="compositionally biased region" description="Basic and acidic residues" evidence="2">
    <location>
        <begin position="1"/>
        <end position="36"/>
    </location>
</feature>
<dbReference type="Proteomes" id="UP001597018">
    <property type="component" value="Unassembled WGS sequence"/>
</dbReference>
<sequence length="225" mass="24756">MPDPGSHKYDVKRARRRAEYENREGVPDQRADRAANEDLQQVHPPRRPADDRAAGPLGERPSGEPGGQGRERDREGGGIRVRSSAFNDHGPLPRRCSREGGNIPPALEWEGVPDGTAEIAVVCEDPDAPGGTFLHWLVTGIDPQVTAIGDREMPEGAVESRNDFGEYGWGGPMPPAGDPPHRYFFHVHASSRPLHLFPDSTVDDLRDRLAESELAHGNIVGRYQR</sequence>
<dbReference type="InterPro" id="IPR005247">
    <property type="entry name" value="YbhB_YbcL/LppC-like"/>
</dbReference>
<dbReference type="SUPFAM" id="SSF49777">
    <property type="entry name" value="PEBP-like"/>
    <property type="match status" value="1"/>
</dbReference>
<dbReference type="CDD" id="cd00865">
    <property type="entry name" value="PEBP_bact_arch"/>
    <property type="match status" value="1"/>
</dbReference>
<dbReference type="PANTHER" id="PTHR30289">
    <property type="entry name" value="UNCHARACTERIZED PROTEIN YBCL-RELATED"/>
    <property type="match status" value="1"/>
</dbReference>
<accession>A0ABW3FZN9</accession>
<name>A0ABW3FZN9_9PSEU</name>
<dbReference type="PANTHER" id="PTHR30289:SF1">
    <property type="entry name" value="PEBP (PHOSPHATIDYLETHANOLAMINE-BINDING PROTEIN) FAMILY PROTEIN"/>
    <property type="match status" value="1"/>
</dbReference>
<dbReference type="Gene3D" id="3.90.280.10">
    <property type="entry name" value="PEBP-like"/>
    <property type="match status" value="1"/>
</dbReference>
<proteinExistence type="inferred from homology"/>
<evidence type="ECO:0000313" key="3">
    <source>
        <dbReference type="EMBL" id="MFD0923716.1"/>
    </source>
</evidence>
<keyword evidence="4" id="KW-1185">Reference proteome</keyword>
<dbReference type="EMBL" id="JBHTIW010000040">
    <property type="protein sequence ID" value="MFD0923716.1"/>
    <property type="molecule type" value="Genomic_DNA"/>
</dbReference>
<comment type="caution">
    <text evidence="3">The sequence shown here is derived from an EMBL/GenBank/DDBJ whole genome shotgun (WGS) entry which is preliminary data.</text>
</comment>